<dbReference type="SUPFAM" id="SSF51445">
    <property type="entry name" value="(Trans)glycosidases"/>
    <property type="match status" value="1"/>
</dbReference>
<dbReference type="PANTHER" id="PTHR11452">
    <property type="entry name" value="ALPHA-GALACTOSIDASE/ALPHA-N-ACETYLGALACTOSAMINIDASE"/>
    <property type="match status" value="1"/>
</dbReference>
<protein>
    <recommendedName>
        <fullName evidence="4">Alpha-galactosidase</fullName>
        <ecNumber evidence="4">3.2.1.22</ecNumber>
    </recommendedName>
    <alternativeName>
        <fullName evidence="4">Melibiase</fullName>
    </alternativeName>
</protein>
<gene>
    <name evidence="6" type="primary">agaA_4</name>
    <name evidence="6" type="ORF">SCARR_02733</name>
</gene>
<dbReference type="InterPro" id="IPR013785">
    <property type="entry name" value="Aldolase_TIM"/>
</dbReference>
<feature type="chain" id="PRO_5025614768" description="Alpha-galactosidase" evidence="5">
    <location>
        <begin position="20"/>
        <end position="463"/>
    </location>
</feature>
<feature type="signal peptide" evidence="5">
    <location>
        <begin position="1"/>
        <end position="19"/>
    </location>
</feature>
<accession>A0A6C2UMR5</accession>
<evidence type="ECO:0000256" key="2">
    <source>
        <dbReference type="ARBA" id="ARBA00022801"/>
    </source>
</evidence>
<dbReference type="GO" id="GO:0005975">
    <property type="term" value="P:carbohydrate metabolic process"/>
    <property type="evidence" value="ECO:0007669"/>
    <property type="project" value="InterPro"/>
</dbReference>
<dbReference type="AlphaFoldDB" id="A0A6C2UMR5"/>
<keyword evidence="3 4" id="KW-0326">Glycosidase</keyword>
<evidence type="ECO:0000256" key="5">
    <source>
        <dbReference type="SAM" id="SignalP"/>
    </source>
</evidence>
<dbReference type="InterPro" id="IPR002241">
    <property type="entry name" value="Glyco_hydro_27"/>
</dbReference>
<dbReference type="PANTHER" id="PTHR11452:SF42">
    <property type="entry name" value="ALPHA-GALACTOSIDASE"/>
    <property type="match status" value="1"/>
</dbReference>
<evidence type="ECO:0000313" key="7">
    <source>
        <dbReference type="Proteomes" id="UP000346198"/>
    </source>
</evidence>
<dbReference type="PRINTS" id="PR00740">
    <property type="entry name" value="GLHYDRLASE27"/>
</dbReference>
<dbReference type="Proteomes" id="UP000346198">
    <property type="component" value="Unassembled WGS sequence"/>
</dbReference>
<dbReference type="EC" id="3.2.1.22" evidence="4"/>
<comment type="similarity">
    <text evidence="1 4">Belongs to the glycosyl hydrolase 27 family.</text>
</comment>
<keyword evidence="5" id="KW-0732">Signal</keyword>
<dbReference type="InterPro" id="IPR017853">
    <property type="entry name" value="GH"/>
</dbReference>
<proteinExistence type="inferred from homology"/>
<keyword evidence="2 4" id="KW-0378">Hydrolase</keyword>
<dbReference type="CDD" id="cd14792">
    <property type="entry name" value="GH27"/>
    <property type="match status" value="1"/>
</dbReference>
<sequence>MKIRTVSFVLMFAAISALGMGNRPKALLAPTPPMGWNSFDSYGVYLHEEAAYANLEAMAVKLKPHGYEFFVIDNGWFGEYALQEGTIFPAEKHAHDIRINEYGHFMPSEVYFPNGLKPIADRAHELGLKFGVHLMRGIPRKAYEQNLPIKGTPYTARDIANTDPKENCKWCSYCYGVDMTKPGAQEWYDGLIQHIADLGVDLIKYDDIVPHPDEVEAVAKAIAKTGKPIVLSLSPGGDVDPNALELFRKGNMLRVTHDVWDEQHYIDECFDAWRKWQGKEQPGFWIDMDMIPFGQLQVMSPPSTNPKKTVMDKGDIALAGKGVQRQCMLTKPQMKTYITMRALAASPLMMGGDLPTLDDFSLLLITDPEMLACNQNGVMGSLMLEKDRLETWKAEKKGVAGTGWIGVFNRSDEKSEFELTPEILGLDSADYTVLGLRGGGEKAFGQTVKLSPHGVLFVKFSAQ</sequence>
<dbReference type="GO" id="GO:0004557">
    <property type="term" value="F:alpha-galactosidase activity"/>
    <property type="evidence" value="ECO:0007669"/>
    <property type="project" value="UniProtKB-EC"/>
</dbReference>
<dbReference type="EMBL" id="CAAHFH010000002">
    <property type="protein sequence ID" value="VGO20667.1"/>
    <property type="molecule type" value="Genomic_DNA"/>
</dbReference>
<keyword evidence="7" id="KW-1185">Reference proteome</keyword>
<dbReference type="RefSeq" id="WP_136062193.1">
    <property type="nucleotide sequence ID" value="NZ_CAAHFH010000002.1"/>
</dbReference>
<keyword evidence="4" id="KW-1015">Disulfide bond</keyword>
<evidence type="ECO:0000256" key="4">
    <source>
        <dbReference type="RuleBase" id="RU361168"/>
    </source>
</evidence>
<name>A0A6C2UMR5_9BACT</name>
<organism evidence="6 7">
    <name type="scientific">Pontiella sulfatireligans</name>
    <dbReference type="NCBI Taxonomy" id="2750658"/>
    <lineage>
        <taxon>Bacteria</taxon>
        <taxon>Pseudomonadati</taxon>
        <taxon>Kiritimatiellota</taxon>
        <taxon>Kiritimatiellia</taxon>
        <taxon>Kiritimatiellales</taxon>
        <taxon>Pontiellaceae</taxon>
        <taxon>Pontiella</taxon>
    </lineage>
</organism>
<dbReference type="Gene3D" id="3.20.20.70">
    <property type="entry name" value="Aldolase class I"/>
    <property type="match status" value="1"/>
</dbReference>
<comment type="catalytic activity">
    <reaction evidence="4">
        <text>Hydrolysis of terminal, non-reducing alpha-D-galactose residues in alpha-D-galactosides, including galactose oligosaccharides, galactomannans and galactolipids.</text>
        <dbReference type="EC" id="3.2.1.22"/>
    </reaction>
</comment>
<evidence type="ECO:0000256" key="3">
    <source>
        <dbReference type="ARBA" id="ARBA00023295"/>
    </source>
</evidence>
<evidence type="ECO:0000256" key="1">
    <source>
        <dbReference type="ARBA" id="ARBA00009743"/>
    </source>
</evidence>
<reference evidence="6 7" key="1">
    <citation type="submission" date="2019-04" db="EMBL/GenBank/DDBJ databases">
        <authorList>
            <person name="Van Vliet M D."/>
        </authorList>
    </citation>
    <scope>NUCLEOTIDE SEQUENCE [LARGE SCALE GENOMIC DNA]</scope>
    <source>
        <strain evidence="6 7">F21</strain>
    </source>
</reference>
<evidence type="ECO:0000313" key="6">
    <source>
        <dbReference type="EMBL" id="VGO20667.1"/>
    </source>
</evidence>